<dbReference type="CDD" id="cd01878">
    <property type="entry name" value="HflX"/>
    <property type="match status" value="1"/>
</dbReference>
<organism evidence="10 11">
    <name type="scientific">Candidatus Fusicatenibacter intestinigallinarum</name>
    <dbReference type="NCBI Taxonomy" id="2838598"/>
    <lineage>
        <taxon>Bacteria</taxon>
        <taxon>Bacillati</taxon>
        <taxon>Bacillota</taxon>
        <taxon>Clostridia</taxon>
        <taxon>Lachnospirales</taxon>
        <taxon>Lachnospiraceae</taxon>
        <taxon>Fusicatenibacter</taxon>
    </lineage>
</organism>
<feature type="binding site" evidence="8">
    <location>
        <position position="235"/>
    </location>
    <ligand>
        <name>Mg(2+)</name>
        <dbReference type="ChEBI" id="CHEBI:18420"/>
    </ligand>
</feature>
<feature type="binding site" evidence="7">
    <location>
        <begin position="208"/>
        <end position="215"/>
    </location>
    <ligand>
        <name>GTP</name>
        <dbReference type="ChEBI" id="CHEBI:37565"/>
    </ligand>
</feature>
<feature type="binding site" evidence="8">
    <location>
        <position position="215"/>
    </location>
    <ligand>
        <name>Mg(2+)</name>
        <dbReference type="ChEBI" id="CHEBI:18420"/>
    </ligand>
</feature>
<feature type="binding site" evidence="7">
    <location>
        <begin position="255"/>
        <end position="258"/>
    </location>
    <ligand>
        <name>GTP</name>
        <dbReference type="ChEBI" id="CHEBI:37565"/>
    </ligand>
</feature>
<dbReference type="GO" id="GO:0003924">
    <property type="term" value="F:GTPase activity"/>
    <property type="evidence" value="ECO:0007669"/>
    <property type="project" value="UniProtKB-UniRule"/>
</dbReference>
<dbReference type="InterPro" id="IPR032305">
    <property type="entry name" value="GTP-bd_M"/>
</dbReference>
<name>A0A9D2NB53_9FIRM</name>
<comment type="caution">
    <text evidence="10">The sequence shown here is derived from an EMBL/GenBank/DDBJ whole genome shotgun (WGS) entry which is preliminary data.</text>
</comment>
<sequence length="414" mass="46760">MTKPFELKEETERLILVGVQEQAGDDTEDSVCELGDLVRTAGGEPVGSVIQRREKIHPGTYVGTGKIEELRMMADALEATGIVCDDELSPAQMNNLQQELNLKVMDRTLVILDIFARHAVTSEGKIQVELAQLRYRAAHLKGMGRSLSRLGGGIGTRGPGEKKLEVDRRRIHERIGQLKRELAEVVKHRELIRTQRKRSNKKVAALAGYSSSGKSSIENYLTNAGIQEDAKLFSTLDTTTRALQLSGKQEILLTDTVGFIRKLPHHLIEAFRSTLEEVCYADIIIHVVDASNPQMEAQMRVVYETLRQLKAEDKPVITVFNKQDKLDTRRPFTDPNADYVILTSARTGQGMEELKLRLEQLLRRNQIYVERMYPYSQAGILQMIRTQGELLEEKYLDEGISVRAYVPKEIYGKV</sequence>
<comment type="cofactor">
    <cofactor evidence="8">
        <name>Mg(2+)</name>
        <dbReference type="ChEBI" id="CHEBI:18420"/>
    </cofactor>
</comment>
<evidence type="ECO:0000256" key="7">
    <source>
        <dbReference type="PIRSR" id="PIRSR006809-1"/>
    </source>
</evidence>
<evidence type="ECO:0000256" key="6">
    <source>
        <dbReference type="HAMAP-Rule" id="MF_00900"/>
    </source>
</evidence>
<dbReference type="EMBL" id="DWWU01000039">
    <property type="protein sequence ID" value="HJC16080.1"/>
    <property type="molecule type" value="Genomic_DNA"/>
</dbReference>
<dbReference type="Pfam" id="PF13167">
    <property type="entry name" value="GTP-bdg_N"/>
    <property type="match status" value="1"/>
</dbReference>
<feature type="binding site" evidence="7">
    <location>
        <begin position="233"/>
        <end position="237"/>
    </location>
    <ligand>
        <name>GTP</name>
        <dbReference type="ChEBI" id="CHEBI:37565"/>
    </ligand>
</feature>
<dbReference type="GO" id="GO:0046872">
    <property type="term" value="F:metal ion binding"/>
    <property type="evidence" value="ECO:0007669"/>
    <property type="project" value="UniProtKB-KW"/>
</dbReference>
<feature type="domain" description="Hflx-type G" evidence="9">
    <location>
        <begin position="202"/>
        <end position="366"/>
    </location>
</feature>
<dbReference type="PANTHER" id="PTHR10229:SF0">
    <property type="entry name" value="GTP-BINDING PROTEIN 6-RELATED"/>
    <property type="match status" value="1"/>
</dbReference>
<dbReference type="Gene3D" id="3.40.50.300">
    <property type="entry name" value="P-loop containing nucleotide triphosphate hydrolases"/>
    <property type="match status" value="1"/>
</dbReference>
<evidence type="ECO:0000256" key="3">
    <source>
        <dbReference type="ARBA" id="ARBA00022741"/>
    </source>
</evidence>
<dbReference type="FunFam" id="3.40.50.11060:FF:000001">
    <property type="entry name" value="GTPase HflX"/>
    <property type="match status" value="1"/>
</dbReference>
<dbReference type="Proteomes" id="UP000823849">
    <property type="component" value="Unassembled WGS sequence"/>
</dbReference>
<dbReference type="InterPro" id="IPR027417">
    <property type="entry name" value="P-loop_NTPase"/>
</dbReference>
<dbReference type="PANTHER" id="PTHR10229">
    <property type="entry name" value="GTP-BINDING PROTEIN HFLX"/>
    <property type="match status" value="1"/>
</dbReference>
<evidence type="ECO:0000256" key="5">
    <source>
        <dbReference type="ARBA" id="ARBA00023134"/>
    </source>
</evidence>
<evidence type="ECO:0000256" key="1">
    <source>
        <dbReference type="ARBA" id="ARBA00022490"/>
    </source>
</evidence>
<feature type="binding site" evidence="7">
    <location>
        <begin position="344"/>
        <end position="346"/>
    </location>
    <ligand>
        <name>GTP</name>
        <dbReference type="ChEBI" id="CHEBI:37565"/>
    </ligand>
</feature>
<dbReference type="PROSITE" id="PS51705">
    <property type="entry name" value="G_HFLX"/>
    <property type="match status" value="1"/>
</dbReference>
<evidence type="ECO:0000256" key="4">
    <source>
        <dbReference type="ARBA" id="ARBA00022842"/>
    </source>
</evidence>
<keyword evidence="4 8" id="KW-0460">Magnesium</keyword>
<dbReference type="Pfam" id="PF01926">
    <property type="entry name" value="MMR_HSR1"/>
    <property type="match status" value="1"/>
</dbReference>
<dbReference type="SUPFAM" id="SSF52540">
    <property type="entry name" value="P-loop containing nucleoside triphosphate hydrolases"/>
    <property type="match status" value="1"/>
</dbReference>
<evidence type="ECO:0000313" key="10">
    <source>
        <dbReference type="EMBL" id="HJC16080.1"/>
    </source>
</evidence>
<evidence type="ECO:0000256" key="8">
    <source>
        <dbReference type="PIRSR" id="PIRSR006809-2"/>
    </source>
</evidence>
<dbReference type="Gene3D" id="6.10.250.2860">
    <property type="match status" value="1"/>
</dbReference>
<keyword evidence="2 8" id="KW-0479">Metal-binding</keyword>
<comment type="similarity">
    <text evidence="6">Belongs to the TRAFAC class OBG-HflX-like GTPase superfamily. HflX GTPase family.</text>
</comment>
<dbReference type="GO" id="GO:0005525">
    <property type="term" value="F:GTP binding"/>
    <property type="evidence" value="ECO:0007669"/>
    <property type="project" value="UniProtKB-UniRule"/>
</dbReference>
<dbReference type="InterPro" id="IPR030394">
    <property type="entry name" value="G_HFLX_dom"/>
</dbReference>
<reference evidence="10" key="2">
    <citation type="submission" date="2021-04" db="EMBL/GenBank/DDBJ databases">
        <authorList>
            <person name="Gilroy R."/>
        </authorList>
    </citation>
    <scope>NUCLEOTIDE SEQUENCE</scope>
    <source>
        <strain evidence="10">CHK185-5351</strain>
    </source>
</reference>
<evidence type="ECO:0000256" key="2">
    <source>
        <dbReference type="ARBA" id="ARBA00022723"/>
    </source>
</evidence>
<gene>
    <name evidence="6 10" type="primary">hflX</name>
    <name evidence="10" type="ORF">H9705_09760</name>
</gene>
<dbReference type="AlphaFoldDB" id="A0A9D2NB53"/>
<dbReference type="InterPro" id="IPR016496">
    <property type="entry name" value="GTPase_HflX"/>
</dbReference>
<keyword evidence="1 6" id="KW-0963">Cytoplasm</keyword>
<comment type="function">
    <text evidence="6">GTPase that associates with the 50S ribosomal subunit and may have a role during protein synthesis or ribosome biogenesis.</text>
</comment>
<dbReference type="HAMAP" id="MF_00900">
    <property type="entry name" value="GTPase_HflX"/>
    <property type="match status" value="1"/>
</dbReference>
<keyword evidence="3 6" id="KW-0547">Nucleotide-binding</keyword>
<dbReference type="InterPro" id="IPR025121">
    <property type="entry name" value="GTPase_HflX_N"/>
</dbReference>
<dbReference type="GO" id="GO:0043022">
    <property type="term" value="F:ribosome binding"/>
    <property type="evidence" value="ECO:0007669"/>
    <property type="project" value="TreeGrafter"/>
</dbReference>
<evidence type="ECO:0000259" key="9">
    <source>
        <dbReference type="PROSITE" id="PS51705"/>
    </source>
</evidence>
<dbReference type="InterPro" id="IPR006073">
    <property type="entry name" value="GTP-bd"/>
</dbReference>
<reference evidence="10" key="1">
    <citation type="journal article" date="2021" name="PeerJ">
        <title>Extensive microbial diversity within the chicken gut microbiome revealed by metagenomics and culture.</title>
        <authorList>
            <person name="Gilroy R."/>
            <person name="Ravi A."/>
            <person name="Getino M."/>
            <person name="Pursley I."/>
            <person name="Horton D.L."/>
            <person name="Alikhan N.F."/>
            <person name="Baker D."/>
            <person name="Gharbi K."/>
            <person name="Hall N."/>
            <person name="Watson M."/>
            <person name="Adriaenssens E.M."/>
            <person name="Foster-Nyarko E."/>
            <person name="Jarju S."/>
            <person name="Secka A."/>
            <person name="Antonio M."/>
            <person name="Oren A."/>
            <person name="Chaudhuri R.R."/>
            <person name="La Ragione R."/>
            <person name="Hildebrand F."/>
            <person name="Pallen M.J."/>
        </authorList>
    </citation>
    <scope>NUCLEOTIDE SEQUENCE</scope>
    <source>
        <strain evidence="10">CHK185-5351</strain>
    </source>
</reference>
<dbReference type="NCBIfam" id="TIGR03156">
    <property type="entry name" value="GTP_HflX"/>
    <property type="match status" value="1"/>
</dbReference>
<comment type="subcellular location">
    <subcellularLocation>
        <location evidence="6">Cytoplasm</location>
    </subcellularLocation>
    <text evidence="6">May associate with membranes.</text>
</comment>
<dbReference type="Gene3D" id="3.40.50.11060">
    <property type="entry name" value="GTPase HflX, N-terminal domain"/>
    <property type="match status" value="1"/>
</dbReference>
<dbReference type="PIRSF" id="PIRSF006809">
    <property type="entry name" value="GTP-binding_hflX_prd"/>
    <property type="match status" value="1"/>
</dbReference>
<feature type="binding site" evidence="7">
    <location>
        <begin position="321"/>
        <end position="324"/>
    </location>
    <ligand>
        <name>GTP</name>
        <dbReference type="ChEBI" id="CHEBI:37565"/>
    </ligand>
</feature>
<dbReference type="GO" id="GO:0005737">
    <property type="term" value="C:cytoplasm"/>
    <property type="evidence" value="ECO:0007669"/>
    <property type="project" value="UniProtKB-SubCell"/>
</dbReference>
<dbReference type="InterPro" id="IPR042108">
    <property type="entry name" value="GTPase_HflX_N_sf"/>
</dbReference>
<keyword evidence="5 6" id="KW-0342">GTP-binding</keyword>
<dbReference type="Pfam" id="PF16360">
    <property type="entry name" value="GTP-bdg_M"/>
    <property type="match status" value="1"/>
</dbReference>
<proteinExistence type="inferred from homology"/>
<protein>
    <recommendedName>
        <fullName evidence="6">GTPase HflX</fullName>
    </recommendedName>
    <alternativeName>
        <fullName evidence="6">GTP-binding protein HflX</fullName>
    </alternativeName>
</protein>
<evidence type="ECO:0000313" key="11">
    <source>
        <dbReference type="Proteomes" id="UP000823849"/>
    </source>
</evidence>
<accession>A0A9D2NB53</accession>
<comment type="subunit">
    <text evidence="6">Monomer. Associates with the 50S ribosomal subunit.</text>
</comment>